<evidence type="ECO:0000256" key="1">
    <source>
        <dbReference type="ARBA" id="ARBA00022801"/>
    </source>
</evidence>
<dbReference type="InterPro" id="IPR029033">
    <property type="entry name" value="His_PPase_superfam"/>
</dbReference>
<dbReference type="EMBL" id="BJYS01000027">
    <property type="protein sequence ID" value="GEO05807.1"/>
    <property type="molecule type" value="Genomic_DNA"/>
</dbReference>
<dbReference type="PANTHER" id="PTHR20935">
    <property type="entry name" value="PHOSPHOGLYCERATE MUTASE-RELATED"/>
    <property type="match status" value="1"/>
</dbReference>
<dbReference type="GO" id="GO:0016787">
    <property type="term" value="F:hydrolase activity"/>
    <property type="evidence" value="ECO:0007669"/>
    <property type="project" value="UniProtKB-KW"/>
</dbReference>
<dbReference type="InterPro" id="IPR013078">
    <property type="entry name" value="His_Pase_superF_clade-1"/>
</dbReference>
<keyword evidence="1" id="KW-0378">Hydrolase</keyword>
<dbReference type="CDD" id="cd07067">
    <property type="entry name" value="HP_PGM_like"/>
    <property type="match status" value="1"/>
</dbReference>
<dbReference type="Pfam" id="PF00300">
    <property type="entry name" value="His_Phos_1"/>
    <property type="match status" value="1"/>
</dbReference>
<dbReference type="PANTHER" id="PTHR20935:SF0">
    <property type="entry name" value="SERINE_THREONINE-PROTEIN PHOSPHATASE PGAM5, MITOCHONDRIAL"/>
    <property type="match status" value="1"/>
</dbReference>
<dbReference type="AlphaFoldDB" id="A0A512B1Y0"/>
<evidence type="ECO:0008006" key="4">
    <source>
        <dbReference type="Google" id="ProtNLM"/>
    </source>
</evidence>
<dbReference type="InterPro" id="IPR051021">
    <property type="entry name" value="Mito_Ser/Thr_phosphatase"/>
</dbReference>
<comment type="caution">
    <text evidence="2">The sequence shown here is derived from an EMBL/GenBank/DDBJ whole genome shotgun (WGS) entry which is preliminary data.</text>
</comment>
<protein>
    <recommendedName>
        <fullName evidence="4">Phosphoglycerate mutase</fullName>
    </recommendedName>
</protein>
<gene>
    <name evidence="2" type="ORF">AAE02nite_34710</name>
</gene>
<accession>A0A512B1Y0</accession>
<name>A0A512B1Y0_9BACT</name>
<organism evidence="2 3">
    <name type="scientific">Adhaeribacter aerolatus</name>
    <dbReference type="NCBI Taxonomy" id="670289"/>
    <lineage>
        <taxon>Bacteria</taxon>
        <taxon>Pseudomonadati</taxon>
        <taxon>Bacteroidota</taxon>
        <taxon>Cytophagia</taxon>
        <taxon>Cytophagales</taxon>
        <taxon>Hymenobacteraceae</taxon>
        <taxon>Adhaeribacter</taxon>
    </lineage>
</organism>
<keyword evidence="3" id="KW-1185">Reference proteome</keyword>
<sequence>MAKNLFLCRHAHAREALAIEPDIDRELSATGMAEATQTGTFIKGFGLTIDSIIHSSATRTRQTAQKIAEVLHYDLSKLKSRQELYYPSVTTLLKEMAALPESAQTIILISHNPAVSHLVSDFTGSKVYVPTGGCNYFISEATDWASVEWSPYRLKINY</sequence>
<dbReference type="SUPFAM" id="SSF53254">
    <property type="entry name" value="Phosphoglycerate mutase-like"/>
    <property type="match status" value="1"/>
</dbReference>
<proteinExistence type="predicted"/>
<evidence type="ECO:0000313" key="3">
    <source>
        <dbReference type="Proteomes" id="UP000321532"/>
    </source>
</evidence>
<dbReference type="Gene3D" id="3.40.50.1240">
    <property type="entry name" value="Phosphoglycerate mutase-like"/>
    <property type="match status" value="1"/>
</dbReference>
<evidence type="ECO:0000313" key="2">
    <source>
        <dbReference type="EMBL" id="GEO05807.1"/>
    </source>
</evidence>
<reference evidence="2 3" key="1">
    <citation type="submission" date="2019-07" db="EMBL/GenBank/DDBJ databases">
        <title>Whole genome shotgun sequence of Adhaeribacter aerolatus NBRC 106133.</title>
        <authorList>
            <person name="Hosoyama A."/>
            <person name="Uohara A."/>
            <person name="Ohji S."/>
            <person name="Ichikawa N."/>
        </authorList>
    </citation>
    <scope>NUCLEOTIDE SEQUENCE [LARGE SCALE GENOMIC DNA]</scope>
    <source>
        <strain evidence="2 3">NBRC 106133</strain>
    </source>
</reference>
<dbReference type="Proteomes" id="UP000321532">
    <property type="component" value="Unassembled WGS sequence"/>
</dbReference>
<dbReference type="OrthoDB" id="9810154at2"/>
<dbReference type="RefSeq" id="WP_146900584.1">
    <property type="nucleotide sequence ID" value="NZ_BJYS01000027.1"/>
</dbReference>